<evidence type="ECO:0000256" key="1">
    <source>
        <dbReference type="SAM" id="Phobius"/>
    </source>
</evidence>
<evidence type="ECO:0000313" key="3">
    <source>
        <dbReference type="Proteomes" id="UP000092631"/>
    </source>
</evidence>
<gene>
    <name evidence="2" type="ORF">A4V03_17615</name>
</gene>
<protein>
    <submittedName>
        <fullName evidence="2">Uncharacterized protein</fullName>
    </submittedName>
</protein>
<keyword evidence="1" id="KW-0812">Transmembrane</keyword>
<proteinExistence type="predicted"/>
<sequence>MFMKKRRKKWTTKNTHIERKRKKEIIEYKNTPYTIILAIIGVATAIIVILSIALNNHIVGYDHYIGIPREWVHSLLK</sequence>
<feature type="transmembrane region" description="Helical" evidence="1">
    <location>
        <begin position="31"/>
        <end position="54"/>
    </location>
</feature>
<keyword evidence="1" id="KW-1133">Transmembrane helix</keyword>
<name>A0A1C7H6G7_9BACE</name>
<organism evidence="2 3">
    <name type="scientific">Bacteroides caecimuris</name>
    <dbReference type="NCBI Taxonomy" id="1796613"/>
    <lineage>
        <taxon>Bacteria</taxon>
        <taxon>Pseudomonadati</taxon>
        <taxon>Bacteroidota</taxon>
        <taxon>Bacteroidia</taxon>
        <taxon>Bacteroidales</taxon>
        <taxon>Bacteroidaceae</taxon>
        <taxon>Bacteroides</taxon>
    </lineage>
</organism>
<keyword evidence="3" id="KW-1185">Reference proteome</keyword>
<accession>A0A1C7H6G7</accession>
<keyword evidence="1" id="KW-0472">Membrane</keyword>
<dbReference type="Proteomes" id="UP000092631">
    <property type="component" value="Chromosome"/>
</dbReference>
<dbReference type="AlphaFoldDB" id="A0A1C7H6G7"/>
<reference evidence="3" key="1">
    <citation type="submission" date="2016-04" db="EMBL/GenBank/DDBJ databases">
        <title>Complete Genome Sequences of Twelve Strains of a Stable Defined Moderately Diverse Mouse Microbiota 2 (sDMDMm2).</title>
        <authorList>
            <person name="Uchimura Y."/>
            <person name="Wyss M."/>
            <person name="Brugiroux S."/>
            <person name="Limenitakis J.P."/>
            <person name="Stecher B."/>
            <person name="McCoy K.D."/>
            <person name="Macpherson A.J."/>
        </authorList>
    </citation>
    <scope>NUCLEOTIDE SEQUENCE [LARGE SCALE GENOMIC DNA]</scope>
    <source>
        <strain evidence="3">I48</strain>
    </source>
</reference>
<dbReference type="EMBL" id="CP015401">
    <property type="protein sequence ID" value="ANU59147.1"/>
    <property type="molecule type" value="Genomic_DNA"/>
</dbReference>
<evidence type="ECO:0000313" key="2">
    <source>
        <dbReference type="EMBL" id="ANU59147.1"/>
    </source>
</evidence>
<dbReference type="KEGG" id="bcae:A4V03_17615"/>